<dbReference type="RefSeq" id="WP_277860412.1">
    <property type="nucleotide sequence ID" value="NZ_JARRAG010000002.1"/>
</dbReference>
<feature type="transmembrane region" description="Helical" evidence="2">
    <location>
        <begin position="6"/>
        <end position="26"/>
    </location>
</feature>
<accession>A0ABT6F8Y4</accession>
<sequence length="154" mass="16408">MWTLLFTFAIYWLVAFVGCFVAVEIAQDALYDQVTPRAGLKVTLASVVLGLVMTYFHPSFESMFTTNVLWTVLQGIVWVGAFMLILQFHPWHALGLGALLMCLVAPLATMGVDSMLAPDAQAQRVRAGASAAATKPVRGSLSPGAAPAPAAKTP</sequence>
<proteinExistence type="predicted"/>
<evidence type="ECO:0000256" key="1">
    <source>
        <dbReference type="SAM" id="MobiDB-lite"/>
    </source>
</evidence>
<dbReference type="EMBL" id="JARRAG010000002">
    <property type="protein sequence ID" value="MDG3004050.1"/>
    <property type="molecule type" value="Genomic_DNA"/>
</dbReference>
<keyword evidence="2" id="KW-0812">Transmembrane</keyword>
<gene>
    <name evidence="3" type="ORF">PZE19_09720</name>
</gene>
<evidence type="ECO:0000256" key="2">
    <source>
        <dbReference type="SAM" id="Phobius"/>
    </source>
</evidence>
<keyword evidence="2" id="KW-0472">Membrane</keyword>
<feature type="compositionally biased region" description="Low complexity" evidence="1">
    <location>
        <begin position="145"/>
        <end position="154"/>
    </location>
</feature>
<evidence type="ECO:0000313" key="4">
    <source>
        <dbReference type="Proteomes" id="UP001216907"/>
    </source>
</evidence>
<name>A0ABT6F8Y4_9BACT</name>
<dbReference type="Proteomes" id="UP001216907">
    <property type="component" value="Unassembled WGS sequence"/>
</dbReference>
<feature type="transmembrane region" description="Helical" evidence="2">
    <location>
        <begin position="93"/>
        <end position="112"/>
    </location>
</feature>
<reference evidence="3 4" key="1">
    <citation type="submission" date="2023-03" db="EMBL/GenBank/DDBJ databases">
        <title>Paludisphaera mucosa sp. nov. a novel planctomycete from northern fen.</title>
        <authorList>
            <person name="Ivanova A."/>
        </authorList>
    </citation>
    <scope>NUCLEOTIDE SEQUENCE [LARGE SCALE GENOMIC DNA]</scope>
    <source>
        <strain evidence="3 4">Pla2</strain>
    </source>
</reference>
<keyword evidence="2" id="KW-1133">Transmembrane helix</keyword>
<organism evidence="3 4">
    <name type="scientific">Paludisphaera mucosa</name>
    <dbReference type="NCBI Taxonomy" id="3030827"/>
    <lineage>
        <taxon>Bacteria</taxon>
        <taxon>Pseudomonadati</taxon>
        <taxon>Planctomycetota</taxon>
        <taxon>Planctomycetia</taxon>
        <taxon>Isosphaerales</taxon>
        <taxon>Isosphaeraceae</taxon>
        <taxon>Paludisphaera</taxon>
    </lineage>
</organism>
<protein>
    <submittedName>
        <fullName evidence="3">Uncharacterized protein</fullName>
    </submittedName>
</protein>
<keyword evidence="4" id="KW-1185">Reference proteome</keyword>
<feature type="transmembrane region" description="Helical" evidence="2">
    <location>
        <begin position="68"/>
        <end position="86"/>
    </location>
</feature>
<comment type="caution">
    <text evidence="3">The sequence shown here is derived from an EMBL/GenBank/DDBJ whole genome shotgun (WGS) entry which is preliminary data.</text>
</comment>
<evidence type="ECO:0000313" key="3">
    <source>
        <dbReference type="EMBL" id="MDG3004050.1"/>
    </source>
</evidence>
<feature type="region of interest" description="Disordered" evidence="1">
    <location>
        <begin position="131"/>
        <end position="154"/>
    </location>
</feature>
<feature type="transmembrane region" description="Helical" evidence="2">
    <location>
        <begin position="38"/>
        <end position="56"/>
    </location>
</feature>